<organism evidence="2 3">
    <name type="scientific">Leifsonia aquatica ATCC 14665</name>
    <dbReference type="NCBI Taxonomy" id="1358026"/>
    <lineage>
        <taxon>Bacteria</taxon>
        <taxon>Bacillati</taxon>
        <taxon>Actinomycetota</taxon>
        <taxon>Actinomycetes</taxon>
        <taxon>Micrococcales</taxon>
        <taxon>Microbacteriaceae</taxon>
        <taxon>Leifsonia</taxon>
    </lineage>
</organism>
<dbReference type="EMBL" id="AWVQ01000189">
    <property type="protein sequence ID" value="ERK72087.1"/>
    <property type="molecule type" value="Genomic_DNA"/>
</dbReference>
<gene>
    <name evidence="2" type="ORF">N136_01556</name>
</gene>
<reference evidence="2 3" key="1">
    <citation type="submission" date="2013-08" db="EMBL/GenBank/DDBJ databases">
        <authorList>
            <person name="Weinstock G."/>
            <person name="Sodergren E."/>
            <person name="Wylie T."/>
            <person name="Fulton L."/>
            <person name="Fulton R."/>
            <person name="Fronick C."/>
            <person name="O'Laughlin M."/>
            <person name="Godfrey J."/>
            <person name="Miner T."/>
            <person name="Herter B."/>
            <person name="Appelbaum E."/>
            <person name="Cordes M."/>
            <person name="Lek S."/>
            <person name="Wollam A."/>
            <person name="Pepin K.H."/>
            <person name="Palsikar V.B."/>
            <person name="Mitreva M."/>
            <person name="Wilson R.K."/>
        </authorList>
    </citation>
    <scope>NUCLEOTIDE SEQUENCE [LARGE SCALE GENOMIC DNA]</scope>
    <source>
        <strain evidence="2 3">ATCC 14665</strain>
    </source>
</reference>
<accession>U2TBM0</accession>
<evidence type="ECO:0000313" key="2">
    <source>
        <dbReference type="EMBL" id="ERK72087.1"/>
    </source>
</evidence>
<name>U2TBM0_LEIAQ</name>
<feature type="region of interest" description="Disordered" evidence="1">
    <location>
        <begin position="1"/>
        <end position="88"/>
    </location>
</feature>
<protein>
    <submittedName>
        <fullName evidence="2">Uncharacterized protein</fullName>
    </submittedName>
</protein>
<evidence type="ECO:0000256" key="1">
    <source>
        <dbReference type="SAM" id="MobiDB-lite"/>
    </source>
</evidence>
<proteinExistence type="predicted"/>
<dbReference type="HOGENOM" id="CLU_2465232_0_0_11"/>
<dbReference type="Proteomes" id="UP000016605">
    <property type="component" value="Unassembled WGS sequence"/>
</dbReference>
<dbReference type="AlphaFoldDB" id="U2TBM0"/>
<comment type="caution">
    <text evidence="2">The sequence shown here is derived from an EMBL/GenBank/DDBJ whole genome shotgun (WGS) entry which is preliminary data.</text>
</comment>
<sequence length="88" mass="9733">MCADVVREVSGARDRFPAARGSRRGGRSACGPRRLRRPRCGVRHPPRSPSARWSAGRCGRRRGRAFQPWCSSGRSDSTIPRHGPPDNP</sequence>
<evidence type="ECO:0000313" key="3">
    <source>
        <dbReference type="Proteomes" id="UP000016605"/>
    </source>
</evidence>
<feature type="compositionally biased region" description="Basic and acidic residues" evidence="1">
    <location>
        <begin position="1"/>
        <end position="17"/>
    </location>
</feature>
<feature type="compositionally biased region" description="Basic residues" evidence="1">
    <location>
        <begin position="33"/>
        <end position="46"/>
    </location>
</feature>
<feature type="compositionally biased region" description="Polar residues" evidence="1">
    <location>
        <begin position="69"/>
        <end position="78"/>
    </location>
</feature>